<proteinExistence type="inferred from homology"/>
<protein>
    <submittedName>
        <fullName evidence="3">Multidrug efflux system outer membrane protein</fullName>
    </submittedName>
</protein>
<evidence type="ECO:0000313" key="3">
    <source>
        <dbReference type="EMBL" id="TCV90570.1"/>
    </source>
</evidence>
<dbReference type="GO" id="GO:0015562">
    <property type="term" value="F:efflux transmembrane transporter activity"/>
    <property type="evidence" value="ECO:0007669"/>
    <property type="project" value="InterPro"/>
</dbReference>
<dbReference type="InterPro" id="IPR010131">
    <property type="entry name" value="MdtP/NodT-like"/>
</dbReference>
<dbReference type="RefSeq" id="WP_165922890.1">
    <property type="nucleotide sequence ID" value="NZ_BHVT01000073.1"/>
</dbReference>
<dbReference type="Gene3D" id="1.20.1600.10">
    <property type="entry name" value="Outer membrane efflux proteins (OEP)"/>
    <property type="match status" value="1"/>
</dbReference>
<dbReference type="PROSITE" id="PS51257">
    <property type="entry name" value="PROKAR_LIPOPROTEIN"/>
    <property type="match status" value="1"/>
</dbReference>
<dbReference type="Proteomes" id="UP000295367">
    <property type="component" value="Unassembled WGS sequence"/>
</dbReference>
<dbReference type="Pfam" id="PF02321">
    <property type="entry name" value="OEP"/>
    <property type="match status" value="2"/>
</dbReference>
<reference evidence="3 4" key="1">
    <citation type="submission" date="2019-03" db="EMBL/GenBank/DDBJ databases">
        <title>Genomic Encyclopedia of Type Strains, Phase IV (KMG-IV): sequencing the most valuable type-strain genomes for metagenomic binning, comparative biology and taxonomic classification.</title>
        <authorList>
            <person name="Goeker M."/>
        </authorList>
    </citation>
    <scope>NUCLEOTIDE SEQUENCE [LARGE SCALE GENOMIC DNA]</scope>
    <source>
        <strain evidence="3 4">DSM 100309</strain>
    </source>
</reference>
<keyword evidence="2" id="KW-1134">Transmembrane beta strand</keyword>
<accession>A0A4R3YER2</accession>
<dbReference type="PANTHER" id="PTHR30203">
    <property type="entry name" value="OUTER MEMBRANE CATION EFFLUX PROTEIN"/>
    <property type="match status" value="1"/>
</dbReference>
<keyword evidence="2" id="KW-0449">Lipoprotein</keyword>
<dbReference type="EMBL" id="SMCO01000001">
    <property type="protein sequence ID" value="TCV90570.1"/>
    <property type="molecule type" value="Genomic_DNA"/>
</dbReference>
<dbReference type="Gene3D" id="2.20.200.10">
    <property type="entry name" value="Outer membrane efflux proteins (OEP)"/>
    <property type="match status" value="1"/>
</dbReference>
<comment type="caution">
    <text evidence="3">The sequence shown here is derived from an EMBL/GenBank/DDBJ whole genome shotgun (WGS) entry which is preliminary data.</text>
</comment>
<evidence type="ECO:0000313" key="4">
    <source>
        <dbReference type="Proteomes" id="UP000295367"/>
    </source>
</evidence>
<organism evidence="3 4">
    <name type="scientific">Sulfurirhabdus autotrophica</name>
    <dbReference type="NCBI Taxonomy" id="1706046"/>
    <lineage>
        <taxon>Bacteria</taxon>
        <taxon>Pseudomonadati</taxon>
        <taxon>Pseudomonadota</taxon>
        <taxon>Betaproteobacteria</taxon>
        <taxon>Nitrosomonadales</taxon>
        <taxon>Sulfuricellaceae</taxon>
        <taxon>Sulfurirhabdus</taxon>
    </lineage>
</organism>
<dbReference type="InterPro" id="IPR003423">
    <property type="entry name" value="OMP_efflux"/>
</dbReference>
<evidence type="ECO:0000256" key="1">
    <source>
        <dbReference type="ARBA" id="ARBA00007613"/>
    </source>
</evidence>
<dbReference type="AlphaFoldDB" id="A0A4R3YER2"/>
<sequence>MNKVLPSLLAVLIVSGCATGPDYQRPDIDLPQQWSAQTGPAKSADVAGKRWWSLYADPVLDKLIDEALLNNADVQVAAARVLEARAQAGLTDADRYPSVSASIGVNRTQSTLRGSFPRPADLSRTQNSYRATLDASYEVDLWGKYSRASEAARADLLSAESAREAVRLSLTAQIAQQYFALIAADAQEAIARRTLATRSETLALNRKRLESGSISEYELYQTVAEEANIRAQLAALTESRVKAESLLAMLSGRSPRDILSGNVVLGKPAAVQEVIVPAGLPSELLLRRPDLAEAEQKLIAANARIGAARAQYFPSVGLTAYLGSESTSFSNLFTGPAGIFQFAAILTQPIWNANRIGLGVDISEARRDQALAQYRQAVANAFKDVRDALASQTASKESLNAQSSRSKALESALSQAQLRYNAGISSRLEVLDVERNLLQAELAKADAELASKVALANLFKALGGGWGKESDVTTAE</sequence>
<keyword evidence="2" id="KW-0812">Transmembrane</keyword>
<name>A0A4R3YER2_9PROT</name>
<keyword evidence="2" id="KW-0472">Membrane</keyword>
<keyword evidence="4" id="KW-1185">Reference proteome</keyword>
<evidence type="ECO:0000256" key="2">
    <source>
        <dbReference type="RuleBase" id="RU362097"/>
    </source>
</evidence>
<dbReference type="PANTHER" id="PTHR30203:SF30">
    <property type="entry name" value="OUTER MEMBRANE PROTEIN-RELATED"/>
    <property type="match status" value="1"/>
</dbReference>
<comment type="subcellular location">
    <subcellularLocation>
        <location evidence="2">Cell membrane</location>
        <topology evidence="2">Lipid-anchor</topology>
    </subcellularLocation>
</comment>
<comment type="similarity">
    <text evidence="1 2">Belongs to the outer membrane factor (OMF) (TC 1.B.17) family.</text>
</comment>
<keyword evidence="2" id="KW-0564">Palmitate</keyword>
<dbReference type="NCBIfam" id="TIGR01845">
    <property type="entry name" value="outer_NodT"/>
    <property type="match status" value="1"/>
</dbReference>
<dbReference type="GO" id="GO:0005886">
    <property type="term" value="C:plasma membrane"/>
    <property type="evidence" value="ECO:0007669"/>
    <property type="project" value="UniProtKB-SubCell"/>
</dbReference>
<dbReference type="SUPFAM" id="SSF56954">
    <property type="entry name" value="Outer membrane efflux proteins (OEP)"/>
    <property type="match status" value="1"/>
</dbReference>
<gene>
    <name evidence="3" type="ORF">EDC63_101544</name>
</gene>